<reference evidence="1" key="1">
    <citation type="submission" date="2020-11" db="EMBL/GenBank/DDBJ databases">
        <authorList>
            <consortium name="DOE Joint Genome Institute"/>
            <person name="Ahrendt S."/>
            <person name="Riley R."/>
            <person name="Andreopoulos W."/>
            <person name="Labutti K."/>
            <person name="Pangilinan J."/>
            <person name="Ruiz-Duenas F.J."/>
            <person name="Barrasa J.M."/>
            <person name="Sanchez-Garcia M."/>
            <person name="Camarero S."/>
            <person name="Miyauchi S."/>
            <person name="Serrano A."/>
            <person name="Linde D."/>
            <person name="Babiker R."/>
            <person name="Drula E."/>
            <person name="Ayuso-Fernandez I."/>
            <person name="Pacheco R."/>
            <person name="Padilla G."/>
            <person name="Ferreira P."/>
            <person name="Barriuso J."/>
            <person name="Kellner H."/>
            <person name="Castanera R."/>
            <person name="Alfaro M."/>
            <person name="Ramirez L."/>
            <person name="Pisabarro A.G."/>
            <person name="Kuo A."/>
            <person name="Tritt A."/>
            <person name="Lipzen A."/>
            <person name="He G."/>
            <person name="Yan M."/>
            <person name="Ng V."/>
            <person name="Cullen D."/>
            <person name="Martin F."/>
            <person name="Rosso M.-N."/>
            <person name="Henrissat B."/>
            <person name="Hibbett D."/>
            <person name="Martinez A.T."/>
            <person name="Grigoriev I.V."/>
        </authorList>
    </citation>
    <scope>NUCLEOTIDE SEQUENCE</scope>
    <source>
        <strain evidence="1">CBS 247.69</strain>
    </source>
</reference>
<gene>
    <name evidence="1" type="ORF">BDZ94DRAFT_1308522</name>
</gene>
<dbReference type="Proteomes" id="UP000807353">
    <property type="component" value="Unassembled WGS sequence"/>
</dbReference>
<protein>
    <submittedName>
        <fullName evidence="1">Uncharacterized protein</fullName>
    </submittedName>
</protein>
<evidence type="ECO:0000313" key="2">
    <source>
        <dbReference type="Proteomes" id="UP000807353"/>
    </source>
</evidence>
<dbReference type="EMBL" id="MU150259">
    <property type="protein sequence ID" value="KAF9463816.1"/>
    <property type="molecule type" value="Genomic_DNA"/>
</dbReference>
<comment type="caution">
    <text evidence="1">The sequence shown here is derived from an EMBL/GenBank/DDBJ whole genome shotgun (WGS) entry which is preliminary data.</text>
</comment>
<keyword evidence="2" id="KW-1185">Reference proteome</keyword>
<sequence length="155" mass="17699">MYTITLYHPFQVNPIKWKYWKCTSAIHTQLSPIILSIWYNSWVYSTGTHSISAITLHHQASTNIGSTHLVSPELKDSTPCTPVFSTTSICDTKGAKVLYKRNPDGIFVPIVKEDTIHIEQATEESDRPEIEMDSVDHQGMLNMYSGIPEHWNHRN</sequence>
<proteinExistence type="predicted"/>
<dbReference type="AlphaFoldDB" id="A0A9P5Y9L6"/>
<evidence type="ECO:0000313" key="1">
    <source>
        <dbReference type="EMBL" id="KAF9463816.1"/>
    </source>
</evidence>
<accession>A0A9P5Y9L6</accession>
<organism evidence="1 2">
    <name type="scientific">Collybia nuda</name>
    <dbReference type="NCBI Taxonomy" id="64659"/>
    <lineage>
        <taxon>Eukaryota</taxon>
        <taxon>Fungi</taxon>
        <taxon>Dikarya</taxon>
        <taxon>Basidiomycota</taxon>
        <taxon>Agaricomycotina</taxon>
        <taxon>Agaricomycetes</taxon>
        <taxon>Agaricomycetidae</taxon>
        <taxon>Agaricales</taxon>
        <taxon>Tricholomatineae</taxon>
        <taxon>Clitocybaceae</taxon>
        <taxon>Collybia</taxon>
    </lineage>
</organism>
<name>A0A9P5Y9L6_9AGAR</name>